<gene>
    <name evidence="4" type="ORF">QTP81_04860</name>
</gene>
<dbReference type="EMBL" id="JAUCBP010000006">
    <property type="protein sequence ID" value="MDM7859925.1"/>
    <property type="molecule type" value="Genomic_DNA"/>
</dbReference>
<feature type="domain" description="Multidrug resistance protein MdtA-like C-terminal permuted SH3" evidence="3">
    <location>
        <begin position="319"/>
        <end position="359"/>
    </location>
</feature>
<name>A0ABT7SUS8_9ALTE</name>
<protein>
    <submittedName>
        <fullName evidence="4">Efflux RND transporter periplasmic adaptor subunit</fullName>
    </submittedName>
</protein>
<organism evidence="4 5">
    <name type="scientific">Alteromonas arenosi</name>
    <dbReference type="NCBI Taxonomy" id="3055817"/>
    <lineage>
        <taxon>Bacteria</taxon>
        <taxon>Pseudomonadati</taxon>
        <taxon>Pseudomonadota</taxon>
        <taxon>Gammaproteobacteria</taxon>
        <taxon>Alteromonadales</taxon>
        <taxon>Alteromonadaceae</taxon>
        <taxon>Alteromonas/Salinimonas group</taxon>
        <taxon>Alteromonas</taxon>
    </lineage>
</organism>
<dbReference type="NCBIfam" id="TIGR01730">
    <property type="entry name" value="RND_mfp"/>
    <property type="match status" value="1"/>
</dbReference>
<feature type="coiled-coil region" evidence="2">
    <location>
        <begin position="106"/>
        <end position="186"/>
    </location>
</feature>
<sequence length="387" mass="42419">MRTNNIWLKLLVTVVILGAGIGGMMAIGSSGSEETEEEIQDTRPTVRIQPLNALDYTVTIESYGEVRPLESTNLSAQVAGEVVSWNPNFVPGGIVKRGEVLFSIERDAYESALLQAEAQLSQAQALLIEEQARADVAKREASSLPNQQVSDLYLRKPQVMSAQASVKSAQAQLRIAQRDLDNTQVKAPYDALVVSREIGVGQFVNVGMNTAMLHNIETAEVVFPIAGFDTEYLPEVIAGKPAQVITRGRRPVSRTGYVARDLGVVDEATRMSNLVIRIDDPYGVNSGEQALKFGNYVEVSFAGIVLEDVFRIKQDLVNKSAVWLLDENGQMQKRQVNVVREQGDYFLIDAGLHSGERIVLTLPEYPQTGMEVIVIDENTTDALAPSE</sequence>
<comment type="caution">
    <text evidence="4">The sequence shown here is derived from an EMBL/GenBank/DDBJ whole genome shotgun (WGS) entry which is preliminary data.</text>
</comment>
<keyword evidence="5" id="KW-1185">Reference proteome</keyword>
<evidence type="ECO:0000313" key="4">
    <source>
        <dbReference type="EMBL" id="MDM7859925.1"/>
    </source>
</evidence>
<dbReference type="PANTHER" id="PTHR30469:SF12">
    <property type="entry name" value="MULTIDRUG RESISTANCE PROTEIN MDTA"/>
    <property type="match status" value="1"/>
</dbReference>
<dbReference type="Gene3D" id="1.10.287.470">
    <property type="entry name" value="Helix hairpin bin"/>
    <property type="match status" value="1"/>
</dbReference>
<dbReference type="PANTHER" id="PTHR30469">
    <property type="entry name" value="MULTIDRUG RESISTANCE PROTEIN MDTA"/>
    <property type="match status" value="1"/>
</dbReference>
<dbReference type="Gene3D" id="2.40.30.170">
    <property type="match status" value="1"/>
</dbReference>
<proteinExistence type="inferred from homology"/>
<dbReference type="Gene3D" id="2.40.420.20">
    <property type="match status" value="1"/>
</dbReference>
<evidence type="ECO:0000259" key="3">
    <source>
        <dbReference type="Pfam" id="PF25967"/>
    </source>
</evidence>
<evidence type="ECO:0000256" key="2">
    <source>
        <dbReference type="SAM" id="Coils"/>
    </source>
</evidence>
<dbReference type="Pfam" id="PF25967">
    <property type="entry name" value="RND-MFP_C"/>
    <property type="match status" value="1"/>
</dbReference>
<reference evidence="4 5" key="1">
    <citation type="submission" date="2023-06" db="EMBL/GenBank/DDBJ databases">
        <title>Alteromonas sp. ASW11-36 isolated from intertidal sand.</title>
        <authorList>
            <person name="Li Y."/>
        </authorList>
    </citation>
    <scope>NUCLEOTIDE SEQUENCE [LARGE SCALE GENOMIC DNA]</scope>
    <source>
        <strain evidence="4 5">ASW11-36</strain>
    </source>
</reference>
<dbReference type="Proteomes" id="UP001234343">
    <property type="component" value="Unassembled WGS sequence"/>
</dbReference>
<dbReference type="Gene3D" id="2.40.50.100">
    <property type="match status" value="1"/>
</dbReference>
<evidence type="ECO:0000256" key="1">
    <source>
        <dbReference type="ARBA" id="ARBA00009477"/>
    </source>
</evidence>
<dbReference type="RefSeq" id="WP_289364113.1">
    <property type="nucleotide sequence ID" value="NZ_JAUCBP010000006.1"/>
</dbReference>
<comment type="similarity">
    <text evidence="1">Belongs to the membrane fusion protein (MFP) (TC 8.A.1) family.</text>
</comment>
<dbReference type="InterPro" id="IPR006143">
    <property type="entry name" value="RND_pump_MFP"/>
</dbReference>
<evidence type="ECO:0000313" key="5">
    <source>
        <dbReference type="Proteomes" id="UP001234343"/>
    </source>
</evidence>
<dbReference type="InterPro" id="IPR058627">
    <property type="entry name" value="MdtA-like_C"/>
</dbReference>
<dbReference type="SUPFAM" id="SSF111369">
    <property type="entry name" value="HlyD-like secretion proteins"/>
    <property type="match status" value="1"/>
</dbReference>
<keyword evidence="2" id="KW-0175">Coiled coil</keyword>
<accession>A0ABT7SUS8</accession>